<dbReference type="GO" id="GO:0019433">
    <property type="term" value="P:triglyceride catabolic process"/>
    <property type="evidence" value="ECO:0007669"/>
    <property type="project" value="TreeGrafter"/>
</dbReference>
<dbReference type="Gene3D" id="3.40.50.1820">
    <property type="entry name" value="alpha/beta hydrolase"/>
    <property type="match status" value="1"/>
</dbReference>
<dbReference type="AlphaFoldDB" id="A0A918JRU7"/>
<evidence type="ECO:0000259" key="1">
    <source>
        <dbReference type="Pfam" id="PF07859"/>
    </source>
</evidence>
<dbReference type="GO" id="GO:0005829">
    <property type="term" value="C:cytosol"/>
    <property type="evidence" value="ECO:0007669"/>
    <property type="project" value="TreeGrafter"/>
</dbReference>
<dbReference type="InterPro" id="IPR013094">
    <property type="entry name" value="AB_hydrolase_3"/>
</dbReference>
<proteinExistence type="predicted"/>
<gene>
    <name evidence="2" type="ORF">GCM10007384_00950</name>
</gene>
<sequence>MSLRYSLLKLALKIKREKKSWTKDPIDFLKKRKQDIHTPNLRLLLGLKFESKKIYNSKVTHIWPNEADTGFLLLYCHGGAFIYGPTQENWKTISKIVKQTRSSAWVVDYPKAPEYTIKTITENIYQVYLEAIKIFDPSKIILIGDSVGGNLIMTLTQRLLKEEKETPSRLIAITPMVDASLTNPKIESIDLIDPILSKKGVKSAKKMCAGERSLKDPLISPLYGDFKNFPPIHLFMASNDILTPDQEILVEKIEKLNKTTVDVIFGEKMPHIWPFLPILPEAKKGLQKIISIINLAINNE</sequence>
<feature type="domain" description="Alpha/beta hydrolase fold-3" evidence="1">
    <location>
        <begin position="73"/>
        <end position="273"/>
    </location>
</feature>
<name>A0A918JRU7_9FLAO</name>
<accession>A0A918JRU7</accession>
<comment type="caution">
    <text evidence="2">The sequence shown here is derived from an EMBL/GenBank/DDBJ whole genome shotgun (WGS) entry which is preliminary data.</text>
</comment>
<organism evidence="2 3">
    <name type="scientific">Aquimarina muelleri</name>
    <dbReference type="NCBI Taxonomy" id="279356"/>
    <lineage>
        <taxon>Bacteria</taxon>
        <taxon>Pseudomonadati</taxon>
        <taxon>Bacteroidota</taxon>
        <taxon>Flavobacteriia</taxon>
        <taxon>Flavobacteriales</taxon>
        <taxon>Flavobacteriaceae</taxon>
        <taxon>Aquimarina</taxon>
    </lineage>
</organism>
<evidence type="ECO:0000313" key="2">
    <source>
        <dbReference type="EMBL" id="GGX03017.1"/>
    </source>
</evidence>
<reference evidence="2 3" key="1">
    <citation type="journal article" date="2014" name="Int. J. Syst. Evol. Microbiol.">
        <title>Complete genome sequence of Corynebacterium casei LMG S-19264T (=DSM 44701T), isolated from a smear-ripened cheese.</title>
        <authorList>
            <consortium name="US DOE Joint Genome Institute (JGI-PGF)"/>
            <person name="Walter F."/>
            <person name="Albersmeier A."/>
            <person name="Kalinowski J."/>
            <person name="Ruckert C."/>
        </authorList>
    </citation>
    <scope>NUCLEOTIDE SEQUENCE [LARGE SCALE GENOMIC DNA]</scope>
    <source>
        <strain evidence="2 3">KCTC 12285</strain>
    </source>
</reference>
<dbReference type="PANTHER" id="PTHR23025:SF3">
    <property type="entry name" value="HORMONE-SENSITIVE LIPASE"/>
    <property type="match status" value="1"/>
</dbReference>
<dbReference type="GO" id="GO:0004806">
    <property type="term" value="F:triacylglycerol lipase activity"/>
    <property type="evidence" value="ECO:0007669"/>
    <property type="project" value="TreeGrafter"/>
</dbReference>
<dbReference type="RefSeq" id="WP_027411055.1">
    <property type="nucleotide sequence ID" value="NZ_BMWS01000001.1"/>
</dbReference>
<dbReference type="PANTHER" id="PTHR23025">
    <property type="entry name" value="TRIACYLGLYCEROL LIPASE"/>
    <property type="match status" value="1"/>
</dbReference>
<dbReference type="EMBL" id="BMWS01000001">
    <property type="protein sequence ID" value="GGX03017.1"/>
    <property type="molecule type" value="Genomic_DNA"/>
</dbReference>
<dbReference type="Pfam" id="PF07859">
    <property type="entry name" value="Abhydrolase_3"/>
    <property type="match status" value="1"/>
</dbReference>
<dbReference type="InterPro" id="IPR029058">
    <property type="entry name" value="AB_hydrolase_fold"/>
</dbReference>
<evidence type="ECO:0000313" key="3">
    <source>
        <dbReference type="Proteomes" id="UP000601108"/>
    </source>
</evidence>
<protein>
    <submittedName>
        <fullName evidence="2">Esterase</fullName>
    </submittedName>
</protein>
<dbReference type="SUPFAM" id="SSF53474">
    <property type="entry name" value="alpha/beta-Hydrolases"/>
    <property type="match status" value="1"/>
</dbReference>
<dbReference type="GO" id="GO:0004771">
    <property type="term" value="F:sterol ester esterase activity"/>
    <property type="evidence" value="ECO:0007669"/>
    <property type="project" value="TreeGrafter"/>
</dbReference>
<keyword evidence="3" id="KW-1185">Reference proteome</keyword>
<dbReference type="Proteomes" id="UP000601108">
    <property type="component" value="Unassembled WGS sequence"/>
</dbReference>